<feature type="domain" description="Tetrapyrrole biosynthesis uroporphyrinogen III synthase" evidence="10">
    <location>
        <begin position="22"/>
        <end position="240"/>
    </location>
</feature>
<proteinExistence type="inferred from homology"/>
<dbReference type="GO" id="GO:0008168">
    <property type="term" value="F:methyltransferase activity"/>
    <property type="evidence" value="ECO:0007669"/>
    <property type="project" value="UniProtKB-KW"/>
</dbReference>
<dbReference type="EC" id="4.2.1.75" evidence="3 9"/>
<comment type="function">
    <text evidence="6 9">Catalyzes cyclization of the linear tetrapyrrole, hydroxymethylbilane, to the macrocyclic uroporphyrinogen III.</text>
</comment>
<dbReference type="InterPro" id="IPR036108">
    <property type="entry name" value="4pyrrol_syn_uPrphyn_synt_sf"/>
</dbReference>
<evidence type="ECO:0000259" key="10">
    <source>
        <dbReference type="Pfam" id="PF02602"/>
    </source>
</evidence>
<dbReference type="EMBL" id="BNBA01000014">
    <property type="protein sequence ID" value="GHH54323.1"/>
    <property type="molecule type" value="Genomic_DNA"/>
</dbReference>
<evidence type="ECO:0000256" key="3">
    <source>
        <dbReference type="ARBA" id="ARBA00013109"/>
    </source>
</evidence>
<name>A0A919F837_9XANT</name>
<evidence type="ECO:0000313" key="12">
    <source>
        <dbReference type="Proteomes" id="UP000623958"/>
    </source>
</evidence>
<dbReference type="CDD" id="cd06578">
    <property type="entry name" value="HemD"/>
    <property type="match status" value="1"/>
</dbReference>
<dbReference type="SUPFAM" id="SSF69618">
    <property type="entry name" value="HemD-like"/>
    <property type="match status" value="1"/>
</dbReference>
<reference evidence="11" key="2">
    <citation type="submission" date="2020-09" db="EMBL/GenBank/DDBJ databases">
        <authorList>
            <person name="Sun Q."/>
            <person name="Ohkuma M."/>
        </authorList>
    </citation>
    <scope>NUCLEOTIDE SEQUENCE</scope>
    <source>
        <strain evidence="11">JCM 13306</strain>
    </source>
</reference>
<dbReference type="GO" id="GO:0006780">
    <property type="term" value="P:uroporphyrinogen III biosynthetic process"/>
    <property type="evidence" value="ECO:0007669"/>
    <property type="project" value="UniProtKB-UniRule"/>
</dbReference>
<dbReference type="PANTHER" id="PTHR38042">
    <property type="entry name" value="UROPORPHYRINOGEN-III SYNTHASE, CHLOROPLASTIC"/>
    <property type="match status" value="1"/>
</dbReference>
<keyword evidence="4 9" id="KW-0456">Lyase</keyword>
<evidence type="ECO:0000313" key="11">
    <source>
        <dbReference type="EMBL" id="GHH54323.1"/>
    </source>
</evidence>
<evidence type="ECO:0000256" key="7">
    <source>
        <dbReference type="ARBA" id="ARBA00040167"/>
    </source>
</evidence>
<dbReference type="InterPro" id="IPR039793">
    <property type="entry name" value="UROS/Hem4"/>
</dbReference>
<dbReference type="Gene3D" id="3.40.50.10090">
    <property type="match status" value="2"/>
</dbReference>
<reference evidence="11" key="1">
    <citation type="journal article" date="2014" name="Int. J. Syst. Evol. Microbiol.">
        <title>Complete genome sequence of Corynebacterium casei LMG S-19264T (=DSM 44701T), isolated from a smear-ripened cheese.</title>
        <authorList>
            <consortium name="US DOE Joint Genome Institute (JGI-PGF)"/>
            <person name="Walter F."/>
            <person name="Albersmeier A."/>
            <person name="Kalinowski J."/>
            <person name="Ruckert C."/>
        </authorList>
    </citation>
    <scope>NUCLEOTIDE SEQUENCE</scope>
    <source>
        <strain evidence="11">JCM 13306</strain>
    </source>
</reference>
<comment type="catalytic activity">
    <reaction evidence="8 9">
        <text>hydroxymethylbilane = uroporphyrinogen III + H2O</text>
        <dbReference type="Rhea" id="RHEA:18965"/>
        <dbReference type="ChEBI" id="CHEBI:15377"/>
        <dbReference type="ChEBI" id="CHEBI:57308"/>
        <dbReference type="ChEBI" id="CHEBI:57845"/>
        <dbReference type="EC" id="4.2.1.75"/>
    </reaction>
</comment>
<keyword evidence="5 9" id="KW-0627">Porphyrin biosynthesis</keyword>
<evidence type="ECO:0000256" key="6">
    <source>
        <dbReference type="ARBA" id="ARBA00037589"/>
    </source>
</evidence>
<comment type="pathway">
    <text evidence="1 9">Porphyrin-containing compound metabolism; protoporphyrin-IX biosynthesis; coproporphyrinogen-III from 5-aminolevulinate: step 3/4.</text>
</comment>
<dbReference type="RefSeq" id="WP_434026881.1">
    <property type="nucleotide sequence ID" value="NZ_BNBA01000014.1"/>
</dbReference>
<evidence type="ECO:0000256" key="2">
    <source>
        <dbReference type="ARBA" id="ARBA00008133"/>
    </source>
</evidence>
<sequence>MTPSAHDWYLLSLRPAGAHAGLRAACARAGGRLLALSPWRIEHDPDAAARHALQAALRAPATLFTSPAAVAAAQAIDPAFAGALRQAVSVGEGTARALRRHGIRDVLAPARMDSEGVLALPQLARYDAIGLVTAPGGRGVIARDLQARGVAVLRADVYRRVPVALPAQAIRRLERVLPRSVLALSSGEALELLLRQLPADALQALRRRPVVAASERLAAYAREHGFIEVHRAEGPMPAQLAKAAAAAMTPRIPG</sequence>
<organism evidence="11 12">
    <name type="scientific">Xanthomonas boreopolis</name>
    <dbReference type="NCBI Taxonomy" id="86183"/>
    <lineage>
        <taxon>Bacteria</taxon>
        <taxon>Pseudomonadati</taxon>
        <taxon>Pseudomonadota</taxon>
        <taxon>Gammaproteobacteria</taxon>
        <taxon>Lysobacterales</taxon>
        <taxon>Lysobacteraceae</taxon>
        <taxon>Xanthomonas</taxon>
    </lineage>
</organism>
<dbReference type="Pfam" id="PF02602">
    <property type="entry name" value="HEM4"/>
    <property type="match status" value="1"/>
</dbReference>
<keyword evidence="12" id="KW-1185">Reference proteome</keyword>
<dbReference type="PANTHER" id="PTHR38042:SF1">
    <property type="entry name" value="UROPORPHYRINOGEN-III SYNTHASE, CHLOROPLASTIC"/>
    <property type="match status" value="1"/>
</dbReference>
<comment type="caution">
    <text evidence="11">The sequence shown here is derived from an EMBL/GenBank/DDBJ whole genome shotgun (WGS) entry which is preliminary data.</text>
</comment>
<gene>
    <name evidence="11" type="primary">hemD</name>
    <name evidence="11" type="ORF">GCM10009090_20950</name>
</gene>
<evidence type="ECO:0000256" key="8">
    <source>
        <dbReference type="ARBA" id="ARBA00048617"/>
    </source>
</evidence>
<dbReference type="GO" id="GO:0004852">
    <property type="term" value="F:uroporphyrinogen-III synthase activity"/>
    <property type="evidence" value="ECO:0007669"/>
    <property type="project" value="UniProtKB-UniRule"/>
</dbReference>
<dbReference type="GO" id="GO:0032259">
    <property type="term" value="P:methylation"/>
    <property type="evidence" value="ECO:0007669"/>
    <property type="project" value="UniProtKB-KW"/>
</dbReference>
<evidence type="ECO:0000256" key="5">
    <source>
        <dbReference type="ARBA" id="ARBA00023244"/>
    </source>
</evidence>
<keyword evidence="11" id="KW-0808">Transferase</keyword>
<comment type="similarity">
    <text evidence="2 9">Belongs to the uroporphyrinogen-III synthase family.</text>
</comment>
<evidence type="ECO:0000256" key="9">
    <source>
        <dbReference type="RuleBase" id="RU366031"/>
    </source>
</evidence>
<dbReference type="GO" id="GO:0006782">
    <property type="term" value="P:protoporphyrinogen IX biosynthetic process"/>
    <property type="evidence" value="ECO:0007669"/>
    <property type="project" value="UniProtKB-UniRule"/>
</dbReference>
<dbReference type="AlphaFoldDB" id="A0A919F837"/>
<keyword evidence="11" id="KW-0489">Methyltransferase</keyword>
<dbReference type="Proteomes" id="UP000623958">
    <property type="component" value="Unassembled WGS sequence"/>
</dbReference>
<dbReference type="InterPro" id="IPR003754">
    <property type="entry name" value="4pyrrol_synth_uPrphyn_synth"/>
</dbReference>
<evidence type="ECO:0000256" key="4">
    <source>
        <dbReference type="ARBA" id="ARBA00023239"/>
    </source>
</evidence>
<accession>A0A919F837</accession>
<protein>
    <recommendedName>
        <fullName evidence="7 9">Uroporphyrinogen-III synthase</fullName>
        <ecNumber evidence="3 9">4.2.1.75</ecNumber>
    </recommendedName>
</protein>
<evidence type="ECO:0000256" key="1">
    <source>
        <dbReference type="ARBA" id="ARBA00004772"/>
    </source>
</evidence>